<protein>
    <submittedName>
        <fullName evidence="1">Uncharacterized protein</fullName>
    </submittedName>
</protein>
<reference evidence="1 2" key="1">
    <citation type="submission" date="2024-04" db="EMBL/GenBank/DDBJ databases">
        <title>Phyllosticta paracitricarpa is synonymous to the EU quarantine fungus P. citricarpa based on phylogenomic analyses.</title>
        <authorList>
            <consortium name="Lawrence Berkeley National Laboratory"/>
            <person name="Van Ingen-Buijs V.A."/>
            <person name="Van Westerhoven A.C."/>
            <person name="Haridas S."/>
            <person name="Skiadas P."/>
            <person name="Martin F."/>
            <person name="Groenewald J.Z."/>
            <person name="Crous P.W."/>
            <person name="Seidl M.F."/>
        </authorList>
    </citation>
    <scope>NUCLEOTIDE SEQUENCE [LARGE SCALE GENOMIC DNA]</scope>
    <source>
        <strain evidence="1 2">CBS 122670</strain>
    </source>
</reference>
<evidence type="ECO:0000313" key="1">
    <source>
        <dbReference type="EMBL" id="KAK7530474.1"/>
    </source>
</evidence>
<keyword evidence="2" id="KW-1185">Reference proteome</keyword>
<dbReference type="EMBL" id="JBBPDW010000062">
    <property type="protein sequence ID" value="KAK7530474.1"/>
    <property type="molecule type" value="Genomic_DNA"/>
</dbReference>
<gene>
    <name evidence="1" type="ORF">IWX46DRAFT_405285</name>
</gene>
<accession>A0ABR1L5F8</accession>
<evidence type="ECO:0000313" key="2">
    <source>
        <dbReference type="Proteomes" id="UP001365128"/>
    </source>
</evidence>
<dbReference type="Proteomes" id="UP001365128">
    <property type="component" value="Unassembled WGS sequence"/>
</dbReference>
<organism evidence="1 2">
    <name type="scientific">Phyllosticta citricarpa</name>
    <dbReference type="NCBI Taxonomy" id="55181"/>
    <lineage>
        <taxon>Eukaryota</taxon>
        <taxon>Fungi</taxon>
        <taxon>Dikarya</taxon>
        <taxon>Ascomycota</taxon>
        <taxon>Pezizomycotina</taxon>
        <taxon>Dothideomycetes</taxon>
        <taxon>Dothideomycetes incertae sedis</taxon>
        <taxon>Botryosphaeriales</taxon>
        <taxon>Phyllostictaceae</taxon>
        <taxon>Phyllosticta</taxon>
    </lineage>
</organism>
<sequence>MKTKAWMRWKRTKCVGQLSCGVLQQRYPCPAAFVSPSCCPADSPSLPQLASVTARLTSPSPRLFALPSDVLTRSIRRHLVISLSVPLRLAGPPMHDCAIGQKRPKMPWSANSRCNSGHVQQRISPSRPWQGAAGTNVSIYPLVSSCNNSLRPWTNRPPSRVVLRLSFQPRQSFLQM</sequence>
<comment type="caution">
    <text evidence="1">The sequence shown here is derived from an EMBL/GenBank/DDBJ whole genome shotgun (WGS) entry which is preliminary data.</text>
</comment>
<proteinExistence type="predicted"/>
<name>A0ABR1L5F8_9PEZI</name>